<name>E1VA29_HALED</name>
<dbReference type="Proteomes" id="UP001322512">
    <property type="component" value="Chromosome"/>
</dbReference>
<dbReference type="InterPro" id="IPR047749">
    <property type="entry name" value="STY4528-like"/>
</dbReference>
<organism evidence="2 4">
    <name type="scientific">Halomonas elongata (strain ATCC 33173 / DSM 2581 / NBRC 15536 / NCIMB 2198 / 1H9)</name>
    <dbReference type="NCBI Taxonomy" id="768066"/>
    <lineage>
        <taxon>Bacteria</taxon>
        <taxon>Pseudomonadati</taxon>
        <taxon>Pseudomonadota</taxon>
        <taxon>Gammaproteobacteria</taxon>
        <taxon>Oceanospirillales</taxon>
        <taxon>Halomonadaceae</taxon>
        <taxon>Halomonas</taxon>
    </lineage>
</organism>
<evidence type="ECO:0000313" key="2">
    <source>
        <dbReference type="EMBL" id="CBV43917.1"/>
    </source>
</evidence>
<feature type="compositionally biased region" description="Low complexity" evidence="1">
    <location>
        <begin position="382"/>
        <end position="404"/>
    </location>
</feature>
<evidence type="ECO:0000313" key="5">
    <source>
        <dbReference type="Proteomes" id="UP001322512"/>
    </source>
</evidence>
<feature type="compositionally biased region" description="Basic and acidic residues" evidence="1">
    <location>
        <begin position="421"/>
        <end position="431"/>
    </location>
</feature>
<evidence type="ECO:0000313" key="4">
    <source>
        <dbReference type="Proteomes" id="UP000008707"/>
    </source>
</evidence>
<feature type="compositionally biased region" description="Polar residues" evidence="1">
    <location>
        <begin position="251"/>
        <end position="273"/>
    </location>
</feature>
<evidence type="ECO:0000256" key="1">
    <source>
        <dbReference type="SAM" id="MobiDB-lite"/>
    </source>
</evidence>
<accession>E1VA29</accession>
<feature type="region of interest" description="Disordered" evidence="1">
    <location>
        <begin position="15"/>
        <end position="40"/>
    </location>
</feature>
<dbReference type="RefSeq" id="WP_013333789.1">
    <property type="nucleotide sequence ID" value="NC_014532.2"/>
</dbReference>
<gene>
    <name evidence="2" type="ordered locus">HELO_4033</name>
    <name evidence="3" type="ORF">SR933_14730</name>
</gene>
<reference evidence="3 5" key="4">
    <citation type="submission" date="2023-11" db="EMBL/GenBank/DDBJ databases">
        <title>MicrobeMod: A computational toolkit for identifying prokaryotic methylation and restriction-modification with nanopore sequencing.</title>
        <authorList>
            <person name="Crits-Christoph A."/>
            <person name="Kang S.C."/>
            <person name="Lee H."/>
            <person name="Ostrov N."/>
        </authorList>
    </citation>
    <scope>NUCLEOTIDE SEQUENCE [LARGE SCALE GENOMIC DNA]</scope>
    <source>
        <strain evidence="3 5">ATCC 33173</strain>
    </source>
</reference>
<reference evidence="2" key="2">
    <citation type="submission" date="2010-05" db="EMBL/GenBank/DDBJ databases">
        <title>Revision and reannotation of the Halomonas elongata DSM 2581(T) genome.</title>
        <authorList>
            <person name="Pfeiffer F."/>
            <person name="Bagyan I."/>
            <person name="Alfaro-Espinoza G."/>
            <person name="Zamora-Lagos M.A."/>
            <person name="Habermann B."/>
            <person name="Oesterhelt D."/>
            <person name="Kunte H.J."/>
        </authorList>
    </citation>
    <scope>NUCLEOTIDE SEQUENCE</scope>
    <source>
        <strain evidence="2">Type strain: DSM 2581</strain>
    </source>
</reference>
<dbReference type="AlphaFoldDB" id="E1VA29"/>
<reference evidence="4" key="3">
    <citation type="journal article" date="2011" name="Environ. Microbiol.">
        <title>A blueprint of ectoine metabolism from the genome of the industrial producer Halomonas elongata DSM 2581(T).</title>
        <authorList>
            <person name="Schwibbert K."/>
            <person name="Marin-Sanguino A."/>
            <person name="Bagyan I."/>
            <person name="Heidrich G."/>
            <person name="Lentzen G."/>
            <person name="Seitz H."/>
            <person name="Rampp M."/>
            <person name="Schuster S.C."/>
            <person name="Klenk H.P."/>
            <person name="Pfeiffer F."/>
            <person name="Oesterhelt D."/>
            <person name="Kunte H.J."/>
        </authorList>
    </citation>
    <scope>NUCLEOTIDE SEQUENCE [LARGE SCALE GENOMIC DNA]</scope>
    <source>
        <strain evidence="4">ATCC 33173 / DSM 2581 / NBRC 15536 / NCIMB 2198 / 1H9</strain>
    </source>
</reference>
<feature type="region of interest" description="Disordered" evidence="1">
    <location>
        <begin position="382"/>
        <end position="440"/>
    </location>
</feature>
<proteinExistence type="predicted"/>
<dbReference type="EMBL" id="CP139472">
    <property type="protein sequence ID" value="WPU46494.1"/>
    <property type="molecule type" value="Genomic_DNA"/>
</dbReference>
<dbReference type="NCBIfam" id="NF040582">
    <property type="entry name" value="STY4528_fam"/>
    <property type="match status" value="1"/>
</dbReference>
<feature type="region of interest" description="Disordered" evidence="1">
    <location>
        <begin position="218"/>
        <end position="273"/>
    </location>
</feature>
<dbReference type="KEGG" id="hel:HELO_4033"/>
<dbReference type="Proteomes" id="UP000008707">
    <property type="component" value="Chromosome"/>
</dbReference>
<dbReference type="STRING" id="768066.HELO_4033"/>
<dbReference type="HOGENOM" id="CLU_039028_2_1_6"/>
<feature type="compositionally biased region" description="Polar residues" evidence="1">
    <location>
        <begin position="227"/>
        <end position="242"/>
    </location>
</feature>
<reference evidence="2" key="1">
    <citation type="journal article" date="2010" name="Environ. Microbiol.">
        <title>A blueprint of ectoine metabolism from the genome of the industrial producer Halomonas elongata DSM 2581(T).</title>
        <authorList>
            <person name="Schwibbert K."/>
            <person name="Marin-Sanguino A."/>
            <person name="Bagyan I."/>
            <person name="Heidrich G."/>
            <person name="Lentzen G."/>
            <person name="Seitz H."/>
            <person name="Rampp M."/>
            <person name="Schuster S.C."/>
            <person name="Klenk H.P."/>
            <person name="Pfeiffer F."/>
            <person name="Oesterhelt D."/>
            <person name="Kunte H.J."/>
        </authorList>
    </citation>
    <scope>NUCLEOTIDE SEQUENCE</scope>
    <source>
        <strain evidence="2">Type strain: DSM 2581</strain>
    </source>
</reference>
<keyword evidence="5" id="KW-1185">Reference proteome</keyword>
<protein>
    <submittedName>
        <fullName evidence="3">STY4528 family pathogenicity island replication protein</fullName>
    </submittedName>
</protein>
<dbReference type="OrthoDB" id="8556561at2"/>
<dbReference type="GeneID" id="91011443"/>
<evidence type="ECO:0000313" key="3">
    <source>
        <dbReference type="EMBL" id="WPU46494.1"/>
    </source>
</evidence>
<sequence length="440" mass="47675">MRRVDTLQALIGRATSQVTRRGEAPAPSDSSDEPESLDGLLFLGNPHETVPRALLLDERLGAVDILGWQMIRLLANDDKTTAFPTYDQLQPLLRAGLGKSSSRSTVARVIAILRLTRWMSLAHRARHATNGRVLGNVYVLHDEPVSPTEATLIDGDYLTFVAQSCEHRTPAIREVAQHIREELAEDGILLTAAHSQRVQDKTPEPLERFQKRAARFEEVQPEYSGKPAQSSPSTGQYSGSTKSENKHLDRSTQGVLSGEPSSTAPSTQQVLCPESNTYPSVLNEYSAPTVRAGAHGTGTVGSNTNPGLVWHGCLDLSATDRQRVMGWFAPLPNDTQQRVLDEVAGRVDAGHCRSPVGLLRSLATKACQGEFNATQFAQRYVASPPSGASSTSPPGAATPRSPSPVASRPEWLDKPPPTLTEKGKAAREEVRALVGRSRRP</sequence>
<dbReference type="eggNOG" id="ENOG502Z7Q1">
    <property type="taxonomic scope" value="Bacteria"/>
</dbReference>
<dbReference type="EMBL" id="FN869568">
    <property type="protein sequence ID" value="CBV43917.1"/>
    <property type="molecule type" value="Genomic_DNA"/>
</dbReference>